<organism evidence="1 2">
    <name type="scientific">Parasitella parasitica</name>
    <dbReference type="NCBI Taxonomy" id="35722"/>
    <lineage>
        <taxon>Eukaryota</taxon>
        <taxon>Fungi</taxon>
        <taxon>Fungi incertae sedis</taxon>
        <taxon>Mucoromycota</taxon>
        <taxon>Mucoromycotina</taxon>
        <taxon>Mucoromycetes</taxon>
        <taxon>Mucorales</taxon>
        <taxon>Mucorineae</taxon>
        <taxon>Mucoraceae</taxon>
        <taxon>Parasitella</taxon>
    </lineage>
</organism>
<evidence type="ECO:0000313" key="2">
    <source>
        <dbReference type="Proteomes" id="UP000054107"/>
    </source>
</evidence>
<dbReference type="Proteomes" id="UP000054107">
    <property type="component" value="Unassembled WGS sequence"/>
</dbReference>
<keyword evidence="2" id="KW-1185">Reference proteome</keyword>
<name>A0A0B7N761_9FUNG</name>
<dbReference type="AlphaFoldDB" id="A0A0B7N761"/>
<proteinExistence type="predicted"/>
<dbReference type="OrthoDB" id="2287941at2759"/>
<protein>
    <submittedName>
        <fullName evidence="1">Uncharacterized protein</fullName>
    </submittedName>
</protein>
<evidence type="ECO:0000313" key="1">
    <source>
        <dbReference type="EMBL" id="CEP10849.1"/>
    </source>
</evidence>
<gene>
    <name evidence="1" type="primary">PARPA_04637.1 scaffold 14707</name>
</gene>
<dbReference type="EMBL" id="LN725407">
    <property type="protein sequence ID" value="CEP10849.1"/>
    <property type="molecule type" value="Genomic_DNA"/>
</dbReference>
<sequence>MIYTDGVGVSVLKSRRLQQTLAAQVADKEEIRYIQHDLEENELDAINSSADNPGAFRKDIMTEQVRLAERTFISSLTLDINKFTLFIQRRQVAEPVLKAHYAEYHTNYDVNSYPLHRKFKLYAVKSIESRSRLYKKTESKIS</sequence>
<reference evidence="1 2" key="1">
    <citation type="submission" date="2014-09" db="EMBL/GenBank/DDBJ databases">
        <authorList>
            <person name="Ellenberger Sabrina"/>
        </authorList>
    </citation>
    <scope>NUCLEOTIDE SEQUENCE [LARGE SCALE GENOMIC DNA]</scope>
    <source>
        <strain evidence="1 2">CBS 412.66</strain>
    </source>
</reference>
<accession>A0A0B7N761</accession>